<accession>A0AA88HX48</accession>
<name>A0AA88HX48_ARTSF</name>
<dbReference type="Proteomes" id="UP001187531">
    <property type="component" value="Unassembled WGS sequence"/>
</dbReference>
<gene>
    <name evidence="1" type="ORF">QYM36_005909</name>
</gene>
<evidence type="ECO:0000313" key="1">
    <source>
        <dbReference type="EMBL" id="KAK2718733.1"/>
    </source>
</evidence>
<organism evidence="1 2">
    <name type="scientific">Artemia franciscana</name>
    <name type="common">Brine shrimp</name>
    <name type="synonym">Artemia sanfranciscana</name>
    <dbReference type="NCBI Taxonomy" id="6661"/>
    <lineage>
        <taxon>Eukaryota</taxon>
        <taxon>Metazoa</taxon>
        <taxon>Ecdysozoa</taxon>
        <taxon>Arthropoda</taxon>
        <taxon>Crustacea</taxon>
        <taxon>Branchiopoda</taxon>
        <taxon>Anostraca</taxon>
        <taxon>Artemiidae</taxon>
        <taxon>Artemia</taxon>
    </lineage>
</organism>
<comment type="caution">
    <text evidence="1">The sequence shown here is derived from an EMBL/GenBank/DDBJ whole genome shotgun (WGS) entry which is preliminary data.</text>
</comment>
<evidence type="ECO:0000313" key="2">
    <source>
        <dbReference type="Proteomes" id="UP001187531"/>
    </source>
</evidence>
<protein>
    <submittedName>
        <fullName evidence="1">Uncharacterized protein</fullName>
    </submittedName>
</protein>
<dbReference type="EMBL" id="JAVRJZ010000009">
    <property type="protein sequence ID" value="KAK2718733.1"/>
    <property type="molecule type" value="Genomic_DNA"/>
</dbReference>
<proteinExistence type="predicted"/>
<sequence length="184" mass="20612">MSISHFEVSAWASNNCQNAALSENLESCDFPPLKASPDLSSDESDCVIVLGNLSPGFDSSLNRKFALDTFFKKATIRKVAPYKDKLRVHIRTAEAVLQLCDEAAVLFQPSTQTKTIPNLYLGLIRNYRADLDIQVIADCNPALLPHICESTIIKIAFKNQLDLEKALKGGRTVDYEFHRVFEYK</sequence>
<reference evidence="1" key="1">
    <citation type="submission" date="2023-07" db="EMBL/GenBank/DDBJ databases">
        <title>Chromosome-level genome assembly of Artemia franciscana.</title>
        <authorList>
            <person name="Jo E."/>
        </authorList>
    </citation>
    <scope>NUCLEOTIDE SEQUENCE</scope>
    <source>
        <tissue evidence="1">Whole body</tissue>
    </source>
</reference>
<keyword evidence="2" id="KW-1185">Reference proteome</keyword>
<dbReference type="AlphaFoldDB" id="A0AA88HX48"/>